<dbReference type="Pfam" id="PF23343">
    <property type="entry name" value="REP_ORF2-G2P"/>
    <property type="match status" value="1"/>
</dbReference>
<evidence type="ECO:0000313" key="3">
    <source>
        <dbReference type="Proteomes" id="UP000220502"/>
    </source>
</evidence>
<accession>A0ABD6SD17</accession>
<organism evidence="2 3">
    <name type="scientific">Bacillus thuringiensis</name>
    <dbReference type="NCBI Taxonomy" id="1428"/>
    <lineage>
        <taxon>Bacteria</taxon>
        <taxon>Bacillati</taxon>
        <taxon>Bacillota</taxon>
        <taxon>Bacilli</taxon>
        <taxon>Bacillales</taxon>
        <taxon>Bacillaceae</taxon>
        <taxon>Bacillus</taxon>
        <taxon>Bacillus cereus group</taxon>
    </lineage>
</organism>
<gene>
    <name evidence="2" type="ORF">CN461_29145</name>
</gene>
<comment type="caution">
    <text evidence="2">The sequence shown here is derived from an EMBL/GenBank/DDBJ whole genome shotgun (WGS) entry which is preliminary data.</text>
</comment>
<proteinExistence type="predicted"/>
<dbReference type="InterPro" id="IPR056906">
    <property type="entry name" value="ORF2/G2P_dom"/>
</dbReference>
<dbReference type="RefSeq" id="WP_098087629.1">
    <property type="nucleotide sequence ID" value="NZ_JAMBML010000016.1"/>
</dbReference>
<evidence type="ECO:0000259" key="1">
    <source>
        <dbReference type="Pfam" id="PF23343"/>
    </source>
</evidence>
<dbReference type="AlphaFoldDB" id="A0ABD6SD17"/>
<name>A0ABD6SD17_BACTU</name>
<dbReference type="EMBL" id="NTXF01000060">
    <property type="protein sequence ID" value="PEX43481.1"/>
    <property type="molecule type" value="Genomic_DNA"/>
</dbReference>
<evidence type="ECO:0000313" key="2">
    <source>
        <dbReference type="EMBL" id="PEX43481.1"/>
    </source>
</evidence>
<protein>
    <submittedName>
        <fullName evidence="2">RNA replicase</fullName>
    </submittedName>
</protein>
<sequence>MESYNCKLIDLGNYVKVIKYEKSIPTAQVKATSKSISERLYLDVQEKGLSKVRKLKNSEIDKFIHIIILNFKVNDMFITLTYKKEEVTINEASKDFDNWIKRMRWRYGDFKYIAIRSFQKRGTIHYHILVDIPRLPKEDLKNKTFEKIWGHGEVYIKRIYKLGVVYSHSPLLKYLVGNLKEFKADERAFGKRLYIKSKNLIEPIVIKGDYNKIVEHLKKDKSDLEQIDKRKCSVEFIGSIETQIYKKG</sequence>
<dbReference type="Proteomes" id="UP000220502">
    <property type="component" value="Unassembled WGS sequence"/>
</dbReference>
<feature type="domain" description="Replication-associated protein ORF2/G2P" evidence="1">
    <location>
        <begin position="76"/>
        <end position="162"/>
    </location>
</feature>
<reference evidence="2 3" key="1">
    <citation type="submission" date="2017-09" db="EMBL/GenBank/DDBJ databases">
        <title>Large-scale bioinformatics analysis of Bacillus genomes uncovers conserved roles of natural products in bacterial physiology.</title>
        <authorList>
            <consortium name="Agbiome Team Llc"/>
            <person name="Bleich R.M."/>
            <person name="Kirk G.J."/>
            <person name="Santa Maria K.C."/>
            <person name="Allen S.E."/>
            <person name="Farag S."/>
            <person name="Shank E.A."/>
            <person name="Bowers A."/>
        </authorList>
    </citation>
    <scope>NUCLEOTIDE SEQUENCE [LARGE SCALE GENOMIC DNA]</scope>
    <source>
        <strain evidence="2 3">AFS007900</strain>
    </source>
</reference>